<protein>
    <recommendedName>
        <fullName evidence="2">STEEP1 domain-containing protein</fullName>
    </recommendedName>
</protein>
<dbReference type="GO" id="GO:0090158">
    <property type="term" value="P:endoplasmic reticulum membrane organization"/>
    <property type="evidence" value="ECO:0007669"/>
    <property type="project" value="TreeGrafter"/>
</dbReference>
<accession>A0A8H7D197</accession>
<evidence type="ECO:0000313" key="3">
    <source>
        <dbReference type="EMBL" id="KAF7355436.1"/>
    </source>
</evidence>
<feature type="domain" description="STEEP1" evidence="2">
    <location>
        <begin position="55"/>
        <end position="102"/>
    </location>
</feature>
<dbReference type="AlphaFoldDB" id="A0A8H7D197"/>
<dbReference type="InterPro" id="IPR029704">
    <property type="entry name" value="STEEP-like"/>
</dbReference>
<evidence type="ECO:0000313" key="4">
    <source>
        <dbReference type="Proteomes" id="UP000623467"/>
    </source>
</evidence>
<dbReference type="PANTHER" id="PTHR46355">
    <property type="entry name" value="UPF0428 PROTEIN CXORF56"/>
    <property type="match status" value="1"/>
</dbReference>
<feature type="domain" description="STEEP1" evidence="2">
    <location>
        <begin position="126"/>
        <end position="177"/>
    </location>
</feature>
<dbReference type="InterPro" id="IPR057965">
    <property type="entry name" value="STEEP1_dom"/>
</dbReference>
<proteinExistence type="inferred from homology"/>
<dbReference type="GO" id="GO:0006888">
    <property type="term" value="P:endoplasmic reticulum to Golgi vesicle-mediated transport"/>
    <property type="evidence" value="ECO:0007669"/>
    <property type="project" value="TreeGrafter"/>
</dbReference>
<evidence type="ECO:0000256" key="1">
    <source>
        <dbReference type="ARBA" id="ARBA00024205"/>
    </source>
</evidence>
<dbReference type="Proteomes" id="UP000623467">
    <property type="component" value="Unassembled WGS sequence"/>
</dbReference>
<comment type="caution">
    <text evidence="3">The sequence shown here is derived from an EMBL/GenBank/DDBJ whole genome shotgun (WGS) entry which is preliminary data.</text>
</comment>
<sequence length="193" mass="20933">MPKVVSRSAVSSSTDARPTASSAAALRVYYCICGEFIVRHDGSPAHLLLIPIQQLVIDKTIASLPRRRTDGSIIVRARDSDAGKARVFKLNAVTDEPVLLERCVASRRSAGVADPPGHIFTVVRNAGQGGHERQFRFHCPRCKLPIGYQSTPPPVKSGPFIYIFAGALSQVQGQVPADAFHGENMEDSEVQEK</sequence>
<name>A0A8H7D197_9AGAR</name>
<dbReference type="OrthoDB" id="418131at2759"/>
<dbReference type="PANTHER" id="PTHR46355:SF1">
    <property type="entry name" value="STING ER EXIT PROTEIN"/>
    <property type="match status" value="1"/>
</dbReference>
<dbReference type="GO" id="GO:0005737">
    <property type="term" value="C:cytoplasm"/>
    <property type="evidence" value="ECO:0007669"/>
    <property type="project" value="GOC"/>
</dbReference>
<evidence type="ECO:0000259" key="2">
    <source>
        <dbReference type="Pfam" id="PF25809"/>
    </source>
</evidence>
<dbReference type="Pfam" id="PF25809">
    <property type="entry name" value="STEEP1"/>
    <property type="match status" value="2"/>
</dbReference>
<dbReference type="EMBL" id="JACAZH010000011">
    <property type="protein sequence ID" value="KAF7355436.1"/>
    <property type="molecule type" value="Genomic_DNA"/>
</dbReference>
<organism evidence="3 4">
    <name type="scientific">Mycena sanguinolenta</name>
    <dbReference type="NCBI Taxonomy" id="230812"/>
    <lineage>
        <taxon>Eukaryota</taxon>
        <taxon>Fungi</taxon>
        <taxon>Dikarya</taxon>
        <taxon>Basidiomycota</taxon>
        <taxon>Agaricomycotina</taxon>
        <taxon>Agaricomycetes</taxon>
        <taxon>Agaricomycetidae</taxon>
        <taxon>Agaricales</taxon>
        <taxon>Marasmiineae</taxon>
        <taxon>Mycenaceae</taxon>
        <taxon>Mycena</taxon>
    </lineage>
</organism>
<keyword evidence="4" id="KW-1185">Reference proteome</keyword>
<reference evidence="3" key="1">
    <citation type="submission" date="2020-05" db="EMBL/GenBank/DDBJ databases">
        <title>Mycena genomes resolve the evolution of fungal bioluminescence.</title>
        <authorList>
            <person name="Tsai I.J."/>
        </authorList>
    </citation>
    <scope>NUCLEOTIDE SEQUENCE</scope>
    <source>
        <strain evidence="3">160909Yilan</strain>
    </source>
</reference>
<gene>
    <name evidence="3" type="ORF">MSAN_01460400</name>
</gene>
<comment type="similarity">
    <text evidence="1">Belongs to the STEEP1 family.</text>
</comment>